<dbReference type="AlphaFoldDB" id="A0A0E0LIL9"/>
<dbReference type="Proteomes" id="UP000026962">
    <property type="component" value="Chromosome 7"/>
</dbReference>
<evidence type="ECO:0000313" key="2">
    <source>
        <dbReference type="Proteomes" id="UP000026962"/>
    </source>
</evidence>
<organism evidence="1">
    <name type="scientific">Oryza punctata</name>
    <name type="common">Red rice</name>
    <dbReference type="NCBI Taxonomy" id="4537"/>
    <lineage>
        <taxon>Eukaryota</taxon>
        <taxon>Viridiplantae</taxon>
        <taxon>Streptophyta</taxon>
        <taxon>Embryophyta</taxon>
        <taxon>Tracheophyta</taxon>
        <taxon>Spermatophyta</taxon>
        <taxon>Magnoliopsida</taxon>
        <taxon>Liliopsida</taxon>
        <taxon>Poales</taxon>
        <taxon>Poaceae</taxon>
        <taxon>BOP clade</taxon>
        <taxon>Oryzoideae</taxon>
        <taxon>Oryzeae</taxon>
        <taxon>Oryzinae</taxon>
        <taxon>Oryza</taxon>
    </lineage>
</organism>
<protein>
    <submittedName>
        <fullName evidence="1">Uncharacterized protein</fullName>
    </submittedName>
</protein>
<evidence type="ECO:0000313" key="1">
    <source>
        <dbReference type="EnsemblPlants" id="OPUNC07G07320.1"/>
    </source>
</evidence>
<name>A0A0E0LIL9_ORYPU</name>
<proteinExistence type="predicted"/>
<keyword evidence="2" id="KW-1185">Reference proteome</keyword>
<dbReference type="HOGENOM" id="CLU_2780287_0_0_1"/>
<reference evidence="1" key="1">
    <citation type="submission" date="2015-04" db="UniProtKB">
        <authorList>
            <consortium name="EnsemblPlants"/>
        </authorList>
    </citation>
    <scope>IDENTIFICATION</scope>
</reference>
<dbReference type="EnsemblPlants" id="OPUNC07G07320.1">
    <property type="protein sequence ID" value="OPUNC07G07320.1"/>
    <property type="gene ID" value="OPUNC07G07320"/>
</dbReference>
<reference evidence="1" key="2">
    <citation type="submission" date="2018-05" db="EMBL/GenBank/DDBJ databases">
        <title>OpunRS2 (Oryza punctata Reference Sequence Version 2).</title>
        <authorList>
            <person name="Zhang J."/>
            <person name="Kudrna D."/>
            <person name="Lee S."/>
            <person name="Talag J."/>
            <person name="Welchert J."/>
            <person name="Wing R.A."/>
        </authorList>
    </citation>
    <scope>NUCLEOTIDE SEQUENCE [LARGE SCALE GENOMIC DNA]</scope>
</reference>
<sequence length="69" mass="7864">MGTQSTVHISPLPSPFLSVSERRRRPKNIPRLLSGLYTLLKEPFHGIRLGLQRVKITDHCYGVQVRQSP</sequence>
<accession>A0A0E0LIL9</accession>
<dbReference type="Gramene" id="OPUNC07G07320.1">
    <property type="protein sequence ID" value="OPUNC07G07320.1"/>
    <property type="gene ID" value="OPUNC07G07320"/>
</dbReference>